<name>A0A811YWY8_NYCPR</name>
<organism evidence="1 2">
    <name type="scientific">Nyctereutes procyonoides</name>
    <name type="common">Raccoon dog</name>
    <name type="synonym">Canis procyonoides</name>
    <dbReference type="NCBI Taxonomy" id="34880"/>
    <lineage>
        <taxon>Eukaryota</taxon>
        <taxon>Metazoa</taxon>
        <taxon>Chordata</taxon>
        <taxon>Craniata</taxon>
        <taxon>Vertebrata</taxon>
        <taxon>Euteleostomi</taxon>
        <taxon>Mammalia</taxon>
        <taxon>Eutheria</taxon>
        <taxon>Laurasiatheria</taxon>
        <taxon>Carnivora</taxon>
        <taxon>Caniformia</taxon>
        <taxon>Canidae</taxon>
        <taxon>Nyctereutes</taxon>
    </lineage>
</organism>
<dbReference type="EMBL" id="CAJHUB010000751">
    <property type="protein sequence ID" value="CAD7681121.1"/>
    <property type="molecule type" value="Genomic_DNA"/>
</dbReference>
<protein>
    <submittedName>
        <fullName evidence="1">(raccoon dog) hypothetical protein</fullName>
    </submittedName>
</protein>
<evidence type="ECO:0000313" key="1">
    <source>
        <dbReference type="EMBL" id="CAD7681121.1"/>
    </source>
</evidence>
<keyword evidence="2" id="KW-1185">Reference proteome</keyword>
<proteinExistence type="predicted"/>
<dbReference type="Proteomes" id="UP000645828">
    <property type="component" value="Unassembled WGS sequence"/>
</dbReference>
<accession>A0A811YWY8</accession>
<dbReference type="AlphaFoldDB" id="A0A811YWY8"/>
<reference evidence="1" key="1">
    <citation type="submission" date="2020-12" db="EMBL/GenBank/DDBJ databases">
        <authorList>
            <consortium name="Molecular Ecology Group"/>
        </authorList>
    </citation>
    <scope>NUCLEOTIDE SEQUENCE</scope>
    <source>
        <strain evidence="1">TBG_1078</strain>
    </source>
</reference>
<comment type="caution">
    <text evidence="1">The sequence shown here is derived from an EMBL/GenBank/DDBJ whole genome shotgun (WGS) entry which is preliminary data.</text>
</comment>
<sequence length="61" mass="6680">MCPREQSIGLLVVIFCKYLGGEGDKKPLGEKEQGPGQVVNFQEYVTFLGPLTSIYSDALKS</sequence>
<gene>
    <name evidence="1" type="ORF">NYPRO_LOCUS13913</name>
</gene>
<evidence type="ECO:0000313" key="2">
    <source>
        <dbReference type="Proteomes" id="UP000645828"/>
    </source>
</evidence>